<feature type="compositionally biased region" description="Low complexity" evidence="3">
    <location>
        <begin position="85"/>
        <end position="100"/>
    </location>
</feature>
<dbReference type="AlphaFoldDB" id="A0A9D5AXM1"/>
<gene>
    <name evidence="5" type="ORF">KIW84_033142</name>
</gene>
<dbReference type="OrthoDB" id="1924020at2759"/>
<feature type="domain" description="NAB" evidence="4">
    <location>
        <begin position="1"/>
        <end position="84"/>
    </location>
</feature>
<reference evidence="5 6" key="1">
    <citation type="journal article" date="2022" name="Nat. Genet.">
        <title>Improved pea reference genome and pan-genome highlight genomic features and evolutionary characteristics.</title>
        <authorList>
            <person name="Yang T."/>
            <person name="Liu R."/>
            <person name="Luo Y."/>
            <person name="Hu S."/>
            <person name="Wang D."/>
            <person name="Wang C."/>
            <person name="Pandey M.K."/>
            <person name="Ge S."/>
            <person name="Xu Q."/>
            <person name="Li N."/>
            <person name="Li G."/>
            <person name="Huang Y."/>
            <person name="Saxena R.K."/>
            <person name="Ji Y."/>
            <person name="Li M."/>
            <person name="Yan X."/>
            <person name="He Y."/>
            <person name="Liu Y."/>
            <person name="Wang X."/>
            <person name="Xiang C."/>
            <person name="Varshney R.K."/>
            <person name="Ding H."/>
            <person name="Gao S."/>
            <person name="Zong X."/>
        </authorList>
    </citation>
    <scope>NUCLEOTIDE SEQUENCE [LARGE SCALE GENOMIC DNA]</scope>
    <source>
        <strain evidence="5 6">cv. Zhongwan 6</strain>
    </source>
</reference>
<organism evidence="5 6">
    <name type="scientific">Pisum sativum</name>
    <name type="common">Garden pea</name>
    <name type="synonym">Lathyrus oleraceus</name>
    <dbReference type="NCBI Taxonomy" id="3888"/>
    <lineage>
        <taxon>Eukaryota</taxon>
        <taxon>Viridiplantae</taxon>
        <taxon>Streptophyta</taxon>
        <taxon>Embryophyta</taxon>
        <taxon>Tracheophyta</taxon>
        <taxon>Spermatophyta</taxon>
        <taxon>Magnoliopsida</taxon>
        <taxon>eudicotyledons</taxon>
        <taxon>Gunneridae</taxon>
        <taxon>Pentapetalae</taxon>
        <taxon>rosids</taxon>
        <taxon>fabids</taxon>
        <taxon>Fabales</taxon>
        <taxon>Fabaceae</taxon>
        <taxon>Papilionoideae</taxon>
        <taxon>50 kb inversion clade</taxon>
        <taxon>NPAAA clade</taxon>
        <taxon>Hologalegina</taxon>
        <taxon>IRL clade</taxon>
        <taxon>Fabeae</taxon>
        <taxon>Lathyrus</taxon>
    </lineage>
</organism>
<dbReference type="PANTHER" id="PTHR32258">
    <property type="entry name" value="PROTEIN NETWORKED 4A"/>
    <property type="match status" value="1"/>
</dbReference>
<proteinExistence type="inferred from homology"/>
<accession>A0A9D5AXM1</accession>
<dbReference type="Gramene" id="PSAT_LOCUS12845_t1">
    <property type="protein sequence ID" value="CAL5192993.1"/>
    <property type="gene ID" value="PSAT_LOCUS12845"/>
</dbReference>
<evidence type="ECO:0000256" key="2">
    <source>
        <dbReference type="ARBA" id="ARBA00038006"/>
    </source>
</evidence>
<name>A0A9D5AXM1_PEA</name>
<protein>
    <recommendedName>
        <fullName evidence="4">NAB domain-containing protein</fullName>
    </recommendedName>
</protein>
<dbReference type="PROSITE" id="PS51774">
    <property type="entry name" value="NAB"/>
    <property type="match status" value="1"/>
</dbReference>
<dbReference type="EMBL" id="JAMSHJ010000003">
    <property type="protein sequence ID" value="KAI5428017.1"/>
    <property type="molecule type" value="Genomic_DNA"/>
</dbReference>
<comment type="caution">
    <text evidence="5">The sequence shown here is derived from an EMBL/GenBank/DDBJ whole genome shotgun (WGS) entry which is preliminary data.</text>
</comment>
<evidence type="ECO:0000259" key="4">
    <source>
        <dbReference type="PROSITE" id="PS51774"/>
    </source>
</evidence>
<feature type="region of interest" description="Disordered" evidence="3">
    <location>
        <begin position="263"/>
        <end position="301"/>
    </location>
</feature>
<dbReference type="Proteomes" id="UP001058974">
    <property type="component" value="Chromosome 3"/>
</dbReference>
<evidence type="ECO:0000256" key="1">
    <source>
        <dbReference type="ARBA" id="ARBA00023054"/>
    </source>
</evidence>
<dbReference type="GO" id="GO:0003779">
    <property type="term" value="F:actin binding"/>
    <property type="evidence" value="ECO:0007669"/>
    <property type="project" value="InterPro"/>
</dbReference>
<dbReference type="Gramene" id="Psat03G0314200-T1">
    <property type="protein sequence ID" value="KAI5428017.1"/>
    <property type="gene ID" value="KIW84_033142"/>
</dbReference>
<feature type="region of interest" description="Disordered" evidence="3">
    <location>
        <begin position="84"/>
        <end position="107"/>
    </location>
</feature>
<dbReference type="Pfam" id="PF07765">
    <property type="entry name" value="KIP1"/>
    <property type="match status" value="1"/>
</dbReference>
<dbReference type="InterPro" id="IPR051861">
    <property type="entry name" value="NET_actin-binding_domain"/>
</dbReference>
<comment type="similarity">
    <text evidence="2">Belongs to the NET family.</text>
</comment>
<evidence type="ECO:0000313" key="5">
    <source>
        <dbReference type="EMBL" id="KAI5428017.1"/>
    </source>
</evidence>
<sequence length="301" mass="34489">MLMENKDGESWSSAPIYKSQWLQTTISDLDEKLGAMTTILEDCNSPNQEHVYCKWREDLLHMLEEFGRSYRVLALAYNQLKSKTSQGSFHSGSLSSSATSKTMRASCTRRATGNLENKKLEKGYKSHMKSLLNHSNVKSNGTNLDFMLKKQEDDVFPSPDPCSLKLESEVECFDIQLEDRMTDFSTNENILMKIEDLELKHGTEDSLIISSEFESMWPALKYQMTKLTDDNLHHLEELVQRNDEKRETIRRLQLEVETLKHENQALQNSSRNSNADSECSQSQISRPGRKSASKLFRGCSP</sequence>
<evidence type="ECO:0000256" key="3">
    <source>
        <dbReference type="SAM" id="MobiDB-lite"/>
    </source>
</evidence>
<keyword evidence="6" id="KW-1185">Reference proteome</keyword>
<dbReference type="InterPro" id="IPR011684">
    <property type="entry name" value="NAB"/>
</dbReference>
<evidence type="ECO:0000313" key="6">
    <source>
        <dbReference type="Proteomes" id="UP001058974"/>
    </source>
</evidence>
<feature type="compositionally biased region" description="Polar residues" evidence="3">
    <location>
        <begin position="264"/>
        <end position="285"/>
    </location>
</feature>
<dbReference type="PANTHER" id="PTHR32258:SF15">
    <property type="entry name" value="NAB DOMAIN-CONTAINING PROTEIN"/>
    <property type="match status" value="1"/>
</dbReference>
<keyword evidence="1" id="KW-0175">Coiled coil</keyword>